<reference evidence="3" key="1">
    <citation type="submission" date="2016-10" db="EMBL/GenBank/DDBJ databases">
        <authorList>
            <person name="Varghese N."/>
            <person name="Submissions S."/>
        </authorList>
    </citation>
    <scope>NUCLEOTIDE SEQUENCE [LARGE SCALE GENOMIC DNA]</scope>
    <source>
        <strain evidence="3">DSM 21424</strain>
    </source>
</reference>
<dbReference type="RefSeq" id="WP_090109196.1">
    <property type="nucleotide sequence ID" value="NZ_FNAT01000001.1"/>
</dbReference>
<keyword evidence="3" id="KW-1185">Reference proteome</keyword>
<evidence type="ECO:0000256" key="1">
    <source>
        <dbReference type="SAM" id="MobiDB-lite"/>
    </source>
</evidence>
<gene>
    <name evidence="2" type="ORF">SAMN04488567_0586</name>
</gene>
<feature type="compositionally biased region" description="Low complexity" evidence="1">
    <location>
        <begin position="120"/>
        <end position="132"/>
    </location>
</feature>
<evidence type="ECO:0000313" key="3">
    <source>
        <dbReference type="Proteomes" id="UP000198922"/>
    </source>
</evidence>
<feature type="compositionally biased region" description="Pro residues" evidence="1">
    <location>
        <begin position="151"/>
        <end position="165"/>
    </location>
</feature>
<sequence>MDIVRSSRLPIGSALPVDPRLRPEPESAAAPRPDLPPVSRGTATDAAAPRPPDLRDLGRIRAGLLLQDIPPVERPQQALKPWGVAILPDAQKAQERREQAEALQHEADAKQQEADRAADAAETAEAPPTVVAEDPRAVPQDPFATANPQAPDAPPPAQPPAPRPD</sequence>
<dbReference type="STRING" id="521013.SAMN04488567_0586"/>
<feature type="region of interest" description="Disordered" evidence="1">
    <location>
        <begin position="90"/>
        <end position="165"/>
    </location>
</feature>
<dbReference type="EMBL" id="FNAT01000001">
    <property type="protein sequence ID" value="SDE03400.1"/>
    <property type="molecule type" value="Genomic_DNA"/>
</dbReference>
<protein>
    <submittedName>
        <fullName evidence="2">Uncharacterized protein</fullName>
    </submittedName>
</protein>
<feature type="compositionally biased region" description="Basic and acidic residues" evidence="1">
    <location>
        <begin position="92"/>
        <end position="119"/>
    </location>
</feature>
<name>A0A1G6ZLM0_9RHOB</name>
<accession>A0A1G6ZLM0</accession>
<evidence type="ECO:0000313" key="2">
    <source>
        <dbReference type="EMBL" id="SDE03400.1"/>
    </source>
</evidence>
<organism evidence="2 3">
    <name type="scientific">Limimaricola pyoseonensis</name>
    <dbReference type="NCBI Taxonomy" id="521013"/>
    <lineage>
        <taxon>Bacteria</taxon>
        <taxon>Pseudomonadati</taxon>
        <taxon>Pseudomonadota</taxon>
        <taxon>Alphaproteobacteria</taxon>
        <taxon>Rhodobacterales</taxon>
        <taxon>Paracoccaceae</taxon>
        <taxon>Limimaricola</taxon>
    </lineage>
</organism>
<dbReference type="Proteomes" id="UP000198922">
    <property type="component" value="Unassembled WGS sequence"/>
</dbReference>
<dbReference type="OrthoDB" id="7877335at2"/>
<feature type="region of interest" description="Disordered" evidence="1">
    <location>
        <begin position="1"/>
        <end position="55"/>
    </location>
</feature>
<dbReference type="AlphaFoldDB" id="A0A1G6ZLM0"/>
<proteinExistence type="predicted"/>